<organism evidence="1 2">
    <name type="scientific">Pectobacterium punjabense</name>
    <dbReference type="NCBI Taxonomy" id="2108399"/>
    <lineage>
        <taxon>Bacteria</taxon>
        <taxon>Pseudomonadati</taxon>
        <taxon>Pseudomonadota</taxon>
        <taxon>Gammaproteobacteria</taxon>
        <taxon>Enterobacterales</taxon>
        <taxon>Pectobacteriaceae</taxon>
        <taxon>Pectobacterium</taxon>
    </lineage>
</organism>
<evidence type="ECO:0008006" key="3">
    <source>
        <dbReference type="Google" id="ProtNLM"/>
    </source>
</evidence>
<keyword evidence="2" id="KW-1185">Reference proteome</keyword>
<proteinExistence type="predicted"/>
<reference evidence="1 2" key="1">
    <citation type="submission" date="2019-04" db="EMBL/GenBank/DDBJ databases">
        <title>Whole Genome Sequencing of Pectobacterium punjabense SS95.</title>
        <authorList>
            <person name="Sarfraz S."/>
            <person name="Oulghazi S."/>
            <person name="Roques C."/>
            <person name="Vandecasteele C."/>
            <person name="Faure D."/>
        </authorList>
    </citation>
    <scope>NUCLEOTIDE SEQUENCE [LARGE SCALE GENOMIC DNA]</scope>
    <source>
        <strain evidence="1 2">SS95</strain>
    </source>
</reference>
<name>A0ABX6L0N4_9GAMM</name>
<dbReference type="NCBIfam" id="NF041750">
    <property type="entry name" value="Drt5"/>
    <property type="match status" value="1"/>
</dbReference>
<dbReference type="GeneID" id="90762878"/>
<dbReference type="RefSeq" id="WP_107169386.1">
    <property type="nucleotide sequence ID" value="NZ_CP038498.1"/>
</dbReference>
<dbReference type="EMBL" id="CP038498">
    <property type="protein sequence ID" value="QJA19863.1"/>
    <property type="molecule type" value="Genomic_DNA"/>
</dbReference>
<protein>
    <recommendedName>
        <fullName evidence="3">Reverse transcriptase domain-containing protein</fullName>
    </recommendedName>
</protein>
<evidence type="ECO:0000313" key="2">
    <source>
        <dbReference type="Proteomes" id="UP000502681"/>
    </source>
</evidence>
<accession>A0ABX6L0N4</accession>
<dbReference type="Proteomes" id="UP000502681">
    <property type="component" value="Chromosome"/>
</dbReference>
<evidence type="ECO:0000313" key="1">
    <source>
        <dbReference type="EMBL" id="QJA19863.1"/>
    </source>
</evidence>
<sequence>MTSTVDFFETDFPATLYPLKTNLILFKNHATDMSDYIYRKVINSSFTTDSFLSQHKVFATKPKGHLRRTVKLDPIAEYFIYDVIYRNRAIFRPEVSERRKSFGYRFKDGSRIPVHISYNEYKQHLRSCSQEYAHNIHFDVASYFNSLYHHDVVSWFESKNAVTATDVGALGQFFREINAGRSIDFMPHGIYPTKMIGNEFLKLIDLHGQLKSEKIVRFMDDFTLFDNNIDVLNNDFIKIQQLLGQVSLNVNPSKTSFDNSIGDIKDTLSQIKASLKEIVTEYEEIPTASGVELVEMNIEVIKNLDINQVNALIELLKDENLEEADADLILGFLRTHNDSLLSQIPMLLTRFPNLIKHIYTVCSGIRDKKELVNVLLNYLNSNSNFLEYQLFWIGAIVEDYLLGEGEYGSVLLKLFELSGDFKISRSKILEIPENGFGLKEIRNGYLSTGQSDWLSWSSAIGSRSQKTGERNYILDYFSKASPINHIIASCVKKI</sequence>
<gene>
    <name evidence="1" type="ORF">E2566_07995</name>
</gene>